<organism evidence="2 3">
    <name type="scientific">Gemmobacter megaterium</name>
    <dbReference type="NCBI Taxonomy" id="1086013"/>
    <lineage>
        <taxon>Bacteria</taxon>
        <taxon>Pseudomonadati</taxon>
        <taxon>Pseudomonadota</taxon>
        <taxon>Alphaproteobacteria</taxon>
        <taxon>Rhodobacterales</taxon>
        <taxon>Paracoccaceae</taxon>
        <taxon>Gemmobacter</taxon>
    </lineage>
</organism>
<dbReference type="OrthoDB" id="7745385at2"/>
<evidence type="ECO:0000313" key="2">
    <source>
        <dbReference type="EMBL" id="SIT12853.1"/>
    </source>
</evidence>
<dbReference type="RefSeq" id="WP_076532468.1">
    <property type="nucleotide sequence ID" value="NZ_BMEH01000006.1"/>
</dbReference>
<evidence type="ECO:0000256" key="1">
    <source>
        <dbReference type="SAM" id="Phobius"/>
    </source>
</evidence>
<protein>
    <recommendedName>
        <fullName evidence="4">NfeD-like C-terminal, partner-binding</fullName>
    </recommendedName>
</protein>
<dbReference type="AlphaFoldDB" id="A0A1N7PQB7"/>
<dbReference type="EMBL" id="FTOT01000006">
    <property type="protein sequence ID" value="SIT12853.1"/>
    <property type="molecule type" value="Genomic_DNA"/>
</dbReference>
<sequence>MWATWWIWIAGGIALGVLELLAPGYIFLGFAVGAVLTGGLVAVGIPGNLPLALVIFAALSLIAWATMRRILGRRAGDVKIIRHDINDN</sequence>
<evidence type="ECO:0008006" key="4">
    <source>
        <dbReference type="Google" id="ProtNLM"/>
    </source>
</evidence>
<gene>
    <name evidence="2" type="ORF">SAMN05421774_10648</name>
</gene>
<keyword evidence="1" id="KW-0472">Membrane</keyword>
<keyword evidence="1" id="KW-0812">Transmembrane</keyword>
<dbReference type="STRING" id="1086013.SAMN05421774_10648"/>
<dbReference type="Proteomes" id="UP000186141">
    <property type="component" value="Unassembled WGS sequence"/>
</dbReference>
<accession>A0A1N7PQB7</accession>
<proteinExistence type="predicted"/>
<evidence type="ECO:0000313" key="3">
    <source>
        <dbReference type="Proteomes" id="UP000186141"/>
    </source>
</evidence>
<keyword evidence="1" id="KW-1133">Transmembrane helix</keyword>
<feature type="transmembrane region" description="Helical" evidence="1">
    <location>
        <begin position="51"/>
        <end position="71"/>
    </location>
</feature>
<reference evidence="2 3" key="1">
    <citation type="submission" date="2017-01" db="EMBL/GenBank/DDBJ databases">
        <authorList>
            <person name="Mah S.A."/>
            <person name="Swanson W.J."/>
            <person name="Moy G.W."/>
            <person name="Vacquier V.D."/>
        </authorList>
    </citation>
    <scope>NUCLEOTIDE SEQUENCE [LARGE SCALE GENOMIC DNA]</scope>
    <source>
        <strain evidence="2 3">DSM 26375</strain>
    </source>
</reference>
<feature type="transmembrane region" description="Helical" evidence="1">
    <location>
        <begin position="6"/>
        <end position="22"/>
    </location>
</feature>
<keyword evidence="3" id="KW-1185">Reference proteome</keyword>
<name>A0A1N7PQB7_9RHOB</name>